<dbReference type="NCBIfam" id="TIGR00575">
    <property type="entry name" value="dnlj"/>
    <property type="match status" value="1"/>
</dbReference>
<dbReference type="Gene3D" id="2.40.50.140">
    <property type="entry name" value="Nucleic acid-binding proteins"/>
    <property type="match status" value="1"/>
</dbReference>
<comment type="caution">
    <text evidence="12">The sequence shown here is derived from an EMBL/GenBank/DDBJ whole genome shotgun (WGS) entry which is preliminary data.</text>
</comment>
<dbReference type="PROSITE" id="PS01055">
    <property type="entry name" value="DNA_LIGASE_N1"/>
    <property type="match status" value="1"/>
</dbReference>
<dbReference type="Gene3D" id="1.10.287.610">
    <property type="entry name" value="Helix hairpin bin"/>
    <property type="match status" value="1"/>
</dbReference>
<dbReference type="SMART" id="SM00292">
    <property type="entry name" value="BRCT"/>
    <property type="match status" value="1"/>
</dbReference>
<comment type="cofactor">
    <cofactor evidence="10">
        <name>Mg(2+)</name>
        <dbReference type="ChEBI" id="CHEBI:18420"/>
    </cofactor>
    <cofactor evidence="10">
        <name>Mn(2+)</name>
        <dbReference type="ChEBI" id="CHEBI:29035"/>
    </cofactor>
</comment>
<dbReference type="PROSITE" id="PS50172">
    <property type="entry name" value="BRCT"/>
    <property type="match status" value="1"/>
</dbReference>
<evidence type="ECO:0000256" key="2">
    <source>
        <dbReference type="ARBA" id="ARBA00022705"/>
    </source>
</evidence>
<feature type="binding site" evidence="10">
    <location>
        <position position="129"/>
    </location>
    <ligand>
        <name>NAD(+)</name>
        <dbReference type="ChEBI" id="CHEBI:57540"/>
    </ligand>
</feature>
<dbReference type="EMBL" id="VXPY01000013">
    <property type="protein sequence ID" value="MYD89060.1"/>
    <property type="molecule type" value="Genomic_DNA"/>
</dbReference>
<evidence type="ECO:0000259" key="11">
    <source>
        <dbReference type="PROSITE" id="PS50172"/>
    </source>
</evidence>
<evidence type="ECO:0000256" key="4">
    <source>
        <dbReference type="ARBA" id="ARBA00022763"/>
    </source>
</evidence>
<dbReference type="PANTHER" id="PTHR23389:SF9">
    <property type="entry name" value="DNA LIGASE"/>
    <property type="match status" value="1"/>
</dbReference>
<accession>A0A6B1DNH5</accession>
<gene>
    <name evidence="10 12" type="primary">ligA</name>
    <name evidence="12" type="ORF">F4Y08_01805</name>
</gene>
<comment type="caution">
    <text evidence="10">Lacks conserved residue(s) required for the propagation of feature annotation.</text>
</comment>
<comment type="similarity">
    <text evidence="10">Belongs to the NAD-dependent DNA ligase family. LigA subfamily.</text>
</comment>
<evidence type="ECO:0000256" key="1">
    <source>
        <dbReference type="ARBA" id="ARBA00022598"/>
    </source>
</evidence>
<dbReference type="GO" id="GO:0003911">
    <property type="term" value="F:DNA ligase (NAD+) activity"/>
    <property type="evidence" value="ECO:0007669"/>
    <property type="project" value="UniProtKB-UniRule"/>
</dbReference>
<evidence type="ECO:0000256" key="8">
    <source>
        <dbReference type="ARBA" id="ARBA00023204"/>
    </source>
</evidence>
<feature type="binding site" evidence="10">
    <location>
        <position position="314"/>
    </location>
    <ligand>
        <name>NAD(+)</name>
        <dbReference type="ChEBI" id="CHEBI:57540"/>
    </ligand>
</feature>
<dbReference type="SUPFAM" id="SSF52113">
    <property type="entry name" value="BRCT domain"/>
    <property type="match status" value="1"/>
</dbReference>
<evidence type="ECO:0000256" key="7">
    <source>
        <dbReference type="ARBA" id="ARBA00023027"/>
    </source>
</evidence>
<name>A0A6B1DNH5_9CHLR</name>
<feature type="binding site" evidence="10">
    <location>
        <position position="435"/>
    </location>
    <ligand>
        <name>Zn(2+)</name>
        <dbReference type="ChEBI" id="CHEBI:29105"/>
    </ligand>
</feature>
<dbReference type="InterPro" id="IPR018239">
    <property type="entry name" value="DNA_ligase_AS"/>
</dbReference>
<dbReference type="PANTHER" id="PTHR23389">
    <property type="entry name" value="CHROMOSOME TRANSMISSION FIDELITY FACTOR 18"/>
    <property type="match status" value="1"/>
</dbReference>
<dbReference type="Gene3D" id="3.40.50.10190">
    <property type="entry name" value="BRCT domain"/>
    <property type="match status" value="1"/>
</dbReference>
<comment type="function">
    <text evidence="10">DNA ligase that catalyzes the formation of phosphodiester linkages between 5'-phosphoryl and 3'-hydroxyl groups in double-stranded DNA using NAD as a coenzyme and as the energy source for the reaction. It is essential for DNA replication and repair of damaged DNA.</text>
</comment>
<feature type="binding site" evidence="10">
    <location>
        <position position="194"/>
    </location>
    <ligand>
        <name>NAD(+)</name>
        <dbReference type="ChEBI" id="CHEBI:57540"/>
    </ligand>
</feature>
<evidence type="ECO:0000256" key="3">
    <source>
        <dbReference type="ARBA" id="ARBA00022723"/>
    </source>
</evidence>
<organism evidence="12">
    <name type="scientific">Caldilineaceae bacterium SB0662_bin_9</name>
    <dbReference type="NCBI Taxonomy" id="2605258"/>
    <lineage>
        <taxon>Bacteria</taxon>
        <taxon>Bacillati</taxon>
        <taxon>Chloroflexota</taxon>
        <taxon>Caldilineae</taxon>
        <taxon>Caldilineales</taxon>
        <taxon>Caldilineaceae</taxon>
    </lineage>
</organism>
<evidence type="ECO:0000313" key="12">
    <source>
        <dbReference type="EMBL" id="MYD89060.1"/>
    </source>
</evidence>
<dbReference type="HAMAP" id="MF_01588">
    <property type="entry name" value="DNA_ligase_A"/>
    <property type="match status" value="1"/>
</dbReference>
<dbReference type="Gene3D" id="1.10.150.20">
    <property type="entry name" value="5' to 3' exonuclease, C-terminal subdomain"/>
    <property type="match status" value="2"/>
</dbReference>
<keyword evidence="2 10" id="KW-0235">DNA replication</keyword>
<keyword evidence="10" id="KW-0464">Manganese</keyword>
<dbReference type="InterPro" id="IPR036420">
    <property type="entry name" value="BRCT_dom_sf"/>
</dbReference>
<dbReference type="InterPro" id="IPR012340">
    <property type="entry name" value="NA-bd_OB-fold"/>
</dbReference>
<dbReference type="Pfam" id="PF00533">
    <property type="entry name" value="BRCT"/>
    <property type="match status" value="1"/>
</dbReference>
<dbReference type="SUPFAM" id="SSF50249">
    <property type="entry name" value="Nucleic acid-binding proteins"/>
    <property type="match status" value="1"/>
</dbReference>
<reference evidence="12" key="1">
    <citation type="submission" date="2019-09" db="EMBL/GenBank/DDBJ databases">
        <title>Characterisation of the sponge microbiome using genome-centric metagenomics.</title>
        <authorList>
            <person name="Engelberts J.P."/>
            <person name="Robbins S.J."/>
            <person name="De Goeij J.M."/>
            <person name="Aranda M."/>
            <person name="Bell S.C."/>
            <person name="Webster N.S."/>
        </authorList>
    </citation>
    <scope>NUCLEOTIDE SEQUENCE</scope>
    <source>
        <strain evidence="12">SB0662_bin_9</strain>
    </source>
</reference>
<sequence length="699" mass="76638">MNEVTERRNPAPLVCMTVQERLQRLRRLIQTSQHQYYVDDRSDLSDEEFDAAWEQLLEIERAHPELVTPDSPSQRIGGSPASQFSKVEHPHTLLSLTNVFSAEDLMTWRERLVPQLEPDLQESLGWVLEPKIDGLSVALEYRNGLLMRGATRGDGDVGEDVTANLRTVKQVPLRIPAVPSAGIPVPEVLTIRGEVYVRKEDFAAFNTTLAAQEDRVYANPRNFAAGSLRQLDPNESARRPLRLWVFELLDIEGGPDLPTHEARLNFLTQLGFPVACAAIHRFADSEFAALVEAADRFLDAKADLPYEVDGVVAKVDGVAAQRALGQTGRDPRWARAYKRAGEQVVTCLLEIETFVGRTGVVTPRARLEPVQVGGVVVEHATLHNFDYVASLDLREGDQVMVMRAGDVIPRVVKALPEHRTGSECPWRPPENCPSCGTVLVQQEDEVAHRCLNGKCPRQLTRAVEHFVSRGALDIRSFGVRQAELFVTQGFIAAVADVYRLPWSKIAKLKSYGERRIEGLKAGLVSAKSRPPARLLHALGIPFVGLQVAELICDAVHNLLELPHCCEDDLELIDGVGPEIAGAVTEYFNDPVRRQELHSLALSGLCMLGPERAAVSEPKEAGVAGKTFVITGKLSGFTRSEATTRLKELGAKVTGSVSGKTDYVLAGKDAGSKLAKAQKIGVSVLDEGAFLNLIGNLEAN</sequence>
<dbReference type="GO" id="GO:0006260">
    <property type="term" value="P:DNA replication"/>
    <property type="evidence" value="ECO:0007669"/>
    <property type="project" value="UniProtKB-KW"/>
</dbReference>
<dbReference type="SMART" id="SM00532">
    <property type="entry name" value="LIGANc"/>
    <property type="match status" value="1"/>
</dbReference>
<dbReference type="InterPro" id="IPR001357">
    <property type="entry name" value="BRCT_dom"/>
</dbReference>
<dbReference type="GO" id="GO:0005829">
    <property type="term" value="C:cytosol"/>
    <property type="evidence" value="ECO:0007669"/>
    <property type="project" value="TreeGrafter"/>
</dbReference>
<dbReference type="SUPFAM" id="SSF56091">
    <property type="entry name" value="DNA ligase/mRNA capping enzyme, catalytic domain"/>
    <property type="match status" value="1"/>
</dbReference>
<dbReference type="Pfam" id="PF03120">
    <property type="entry name" value="OB_DNA_ligase"/>
    <property type="match status" value="1"/>
</dbReference>
<feature type="binding site" evidence="10">
    <location>
        <position position="432"/>
    </location>
    <ligand>
        <name>Zn(2+)</name>
        <dbReference type="ChEBI" id="CHEBI:29105"/>
    </ligand>
</feature>
<dbReference type="InterPro" id="IPR013839">
    <property type="entry name" value="DNAligase_adenylation"/>
</dbReference>
<evidence type="ECO:0000256" key="6">
    <source>
        <dbReference type="ARBA" id="ARBA00022842"/>
    </source>
</evidence>
<feature type="domain" description="BRCT" evidence="11">
    <location>
        <begin position="617"/>
        <end position="693"/>
    </location>
</feature>
<dbReference type="PIRSF" id="PIRSF001604">
    <property type="entry name" value="LigA"/>
    <property type="match status" value="1"/>
</dbReference>
<feature type="binding site" evidence="10">
    <location>
        <position position="152"/>
    </location>
    <ligand>
        <name>NAD(+)</name>
        <dbReference type="ChEBI" id="CHEBI:57540"/>
    </ligand>
</feature>
<evidence type="ECO:0000256" key="5">
    <source>
        <dbReference type="ARBA" id="ARBA00022833"/>
    </source>
</evidence>
<dbReference type="Gene3D" id="3.30.470.30">
    <property type="entry name" value="DNA ligase/mRNA capping enzyme"/>
    <property type="match status" value="1"/>
</dbReference>
<feature type="binding site" evidence="10">
    <location>
        <begin position="95"/>
        <end position="96"/>
    </location>
    <ligand>
        <name>NAD(+)</name>
        <dbReference type="ChEBI" id="CHEBI:57540"/>
    </ligand>
</feature>
<dbReference type="InterPro" id="IPR010994">
    <property type="entry name" value="RuvA_2-like"/>
</dbReference>
<keyword evidence="1 10" id="KW-0436">Ligase</keyword>
<dbReference type="NCBIfam" id="NF005932">
    <property type="entry name" value="PRK07956.1"/>
    <property type="match status" value="1"/>
</dbReference>
<keyword evidence="3 10" id="KW-0479">Metal-binding</keyword>
<keyword evidence="4 10" id="KW-0227">DNA damage</keyword>
<dbReference type="InterPro" id="IPR001679">
    <property type="entry name" value="DNA_ligase"/>
</dbReference>
<dbReference type="AlphaFoldDB" id="A0A6B1DNH5"/>
<dbReference type="CDD" id="cd00114">
    <property type="entry name" value="LIGANc"/>
    <property type="match status" value="1"/>
</dbReference>
<dbReference type="SUPFAM" id="SSF47781">
    <property type="entry name" value="RuvA domain 2-like"/>
    <property type="match status" value="1"/>
</dbReference>
<dbReference type="Gene3D" id="6.20.10.30">
    <property type="match status" value="1"/>
</dbReference>
<comment type="catalytic activity">
    <reaction evidence="9 10">
        <text>NAD(+) + (deoxyribonucleotide)n-3'-hydroxyl + 5'-phospho-(deoxyribonucleotide)m = (deoxyribonucleotide)n+m + AMP + beta-nicotinamide D-nucleotide.</text>
        <dbReference type="EC" id="6.5.1.2"/>
    </reaction>
</comment>
<dbReference type="InterPro" id="IPR004149">
    <property type="entry name" value="Znf_DNAligase_C4"/>
</dbReference>
<dbReference type="EC" id="6.5.1.2" evidence="10"/>
<evidence type="ECO:0000256" key="10">
    <source>
        <dbReference type="HAMAP-Rule" id="MF_01588"/>
    </source>
</evidence>
<feature type="binding site" evidence="10">
    <location>
        <begin position="46"/>
        <end position="50"/>
    </location>
    <ligand>
        <name>NAD(+)</name>
        <dbReference type="ChEBI" id="CHEBI:57540"/>
    </ligand>
</feature>
<dbReference type="CDD" id="cd17748">
    <property type="entry name" value="BRCT_DNA_ligase_like"/>
    <property type="match status" value="1"/>
</dbReference>
<protein>
    <recommendedName>
        <fullName evidence="10">DNA ligase</fullName>
        <ecNumber evidence="10">6.5.1.2</ecNumber>
    </recommendedName>
    <alternativeName>
        <fullName evidence="10">Polydeoxyribonucleotide synthase [NAD(+)]</fullName>
    </alternativeName>
</protein>
<proteinExistence type="inferred from homology"/>
<evidence type="ECO:0000256" key="9">
    <source>
        <dbReference type="ARBA" id="ARBA00034005"/>
    </source>
</evidence>
<dbReference type="InterPro" id="IPR013840">
    <property type="entry name" value="DNAligase_N"/>
</dbReference>
<dbReference type="Pfam" id="PF03119">
    <property type="entry name" value="DNA_ligase_ZBD"/>
    <property type="match status" value="1"/>
</dbReference>
<dbReference type="InterPro" id="IPR041663">
    <property type="entry name" value="DisA/LigA_HHH"/>
</dbReference>
<keyword evidence="8 10" id="KW-0234">DNA repair</keyword>
<dbReference type="Pfam" id="PF01653">
    <property type="entry name" value="DNA_ligase_aden"/>
    <property type="match status" value="1"/>
</dbReference>
<dbReference type="InterPro" id="IPR004150">
    <property type="entry name" value="NAD_DNA_ligase_OB"/>
</dbReference>
<feature type="binding site" evidence="10">
    <location>
        <position position="455"/>
    </location>
    <ligand>
        <name>Zn(2+)</name>
        <dbReference type="ChEBI" id="CHEBI:29105"/>
    </ligand>
</feature>
<keyword evidence="5 10" id="KW-0862">Zinc</keyword>
<feature type="binding site" evidence="10">
    <location>
        <position position="338"/>
    </location>
    <ligand>
        <name>NAD(+)</name>
        <dbReference type="ChEBI" id="CHEBI:57540"/>
    </ligand>
</feature>
<keyword evidence="7 10" id="KW-0520">NAD</keyword>
<dbReference type="GO" id="GO:0046872">
    <property type="term" value="F:metal ion binding"/>
    <property type="evidence" value="ECO:0007669"/>
    <property type="project" value="UniProtKB-KW"/>
</dbReference>
<keyword evidence="6 10" id="KW-0460">Magnesium</keyword>
<dbReference type="GO" id="GO:0006281">
    <property type="term" value="P:DNA repair"/>
    <property type="evidence" value="ECO:0007669"/>
    <property type="project" value="UniProtKB-KW"/>
</dbReference>
<dbReference type="Pfam" id="PF12826">
    <property type="entry name" value="HHH_2"/>
    <property type="match status" value="1"/>
</dbReference>
<feature type="active site" description="N6-AMP-lysine intermediate" evidence="10">
    <location>
        <position position="131"/>
    </location>
</feature>